<proteinExistence type="predicted"/>
<dbReference type="Proteomes" id="UP000199137">
    <property type="component" value="Unassembled WGS sequence"/>
</dbReference>
<name>A0A1I6B032_9PSEU</name>
<sequence length="276" mass="28645">MRGCGVRAAILAVVVALAAVVVVVVMFSSSDEVKTPGCTVALPKGPNDASAPQYTLQPEPMNNAAIIAAVGIKQGLPSHAVTVALATALQESKLRNLSGGDRDSIGLFQQRPSQGWGTPDQLQDPVYSATEFYKKLAKLDNWQTIPITEAAQAVQRSGAPDAYAQWEEEATALTGALTGQHPAALTCRNLTLNPPANLVTVANAELGTARLSGAHPAAEGWRIASWLVARAAKLGVDRVSFAGQTWTAQAGAWAADEKAGQNLSLHQAPAAPPGSS</sequence>
<reference evidence="3" key="1">
    <citation type="submission" date="2016-10" db="EMBL/GenBank/DDBJ databases">
        <authorList>
            <person name="Varghese N."/>
            <person name="Submissions S."/>
        </authorList>
    </citation>
    <scope>NUCLEOTIDE SEQUENCE [LARGE SCALE GENOMIC DNA]</scope>
    <source>
        <strain evidence="3">DSM 44637</strain>
    </source>
</reference>
<organism evidence="2 3">
    <name type="scientific">Amycolatopsis rubida</name>
    <dbReference type="NCBI Taxonomy" id="112413"/>
    <lineage>
        <taxon>Bacteria</taxon>
        <taxon>Bacillati</taxon>
        <taxon>Actinomycetota</taxon>
        <taxon>Actinomycetes</taxon>
        <taxon>Pseudonocardiales</taxon>
        <taxon>Pseudonocardiaceae</taxon>
        <taxon>Amycolatopsis</taxon>
    </lineage>
</organism>
<keyword evidence="1" id="KW-0472">Membrane</keyword>
<keyword evidence="1" id="KW-1133">Transmembrane helix</keyword>
<dbReference type="AlphaFoldDB" id="A0A1I6B032"/>
<evidence type="ECO:0000313" key="3">
    <source>
        <dbReference type="Proteomes" id="UP000199137"/>
    </source>
</evidence>
<dbReference type="STRING" id="112413.SAMN05421854_12226"/>
<evidence type="ECO:0000256" key="1">
    <source>
        <dbReference type="SAM" id="Phobius"/>
    </source>
</evidence>
<protein>
    <recommendedName>
        <fullName evidence="4">Heavy metal transporter</fullName>
    </recommendedName>
</protein>
<evidence type="ECO:0000313" key="2">
    <source>
        <dbReference type="EMBL" id="SFQ74302.1"/>
    </source>
</evidence>
<feature type="transmembrane region" description="Helical" evidence="1">
    <location>
        <begin position="6"/>
        <end position="27"/>
    </location>
</feature>
<evidence type="ECO:0008006" key="4">
    <source>
        <dbReference type="Google" id="ProtNLM"/>
    </source>
</evidence>
<gene>
    <name evidence="2" type="ORF">SAMN05421854_12226</name>
</gene>
<accession>A0A1I6B032</accession>
<dbReference type="EMBL" id="FOWC01000022">
    <property type="protein sequence ID" value="SFQ74302.1"/>
    <property type="molecule type" value="Genomic_DNA"/>
</dbReference>
<keyword evidence="1" id="KW-0812">Transmembrane</keyword>